<evidence type="ECO:0000313" key="1">
    <source>
        <dbReference type="EMBL" id="NMV41845.1"/>
    </source>
</evidence>
<organism evidence="1 2">
    <name type="scientific">Ralstonia insidiosa</name>
    <dbReference type="NCBI Taxonomy" id="190721"/>
    <lineage>
        <taxon>Bacteria</taxon>
        <taxon>Pseudomonadati</taxon>
        <taxon>Pseudomonadota</taxon>
        <taxon>Betaproteobacteria</taxon>
        <taxon>Burkholderiales</taxon>
        <taxon>Burkholderiaceae</taxon>
        <taxon>Ralstonia</taxon>
    </lineage>
</organism>
<dbReference type="Proteomes" id="UP000575469">
    <property type="component" value="Unassembled WGS sequence"/>
</dbReference>
<name>A0A848P931_9RALS</name>
<dbReference type="EMBL" id="JABBZM010000039">
    <property type="protein sequence ID" value="NMV41845.1"/>
    <property type="molecule type" value="Genomic_DNA"/>
</dbReference>
<proteinExistence type="predicted"/>
<protein>
    <submittedName>
        <fullName evidence="1">Uncharacterized protein</fullName>
    </submittedName>
</protein>
<comment type="caution">
    <text evidence="1">The sequence shown here is derived from an EMBL/GenBank/DDBJ whole genome shotgun (WGS) entry which is preliminary data.</text>
</comment>
<gene>
    <name evidence="1" type="ORF">HGR00_28405</name>
</gene>
<sequence length="86" mass="8816">MARIDFSEYAVNATAGVPATHQAPSNHAQALAQLIESIAGAHVTVSPQAIGGDLAGYASQLRAQMCTVYRLASMLGETLTEQGAGS</sequence>
<dbReference type="RefSeq" id="WP_169341877.1">
    <property type="nucleotide sequence ID" value="NZ_JABBZM010000039.1"/>
</dbReference>
<accession>A0A848P931</accession>
<evidence type="ECO:0000313" key="2">
    <source>
        <dbReference type="Proteomes" id="UP000575469"/>
    </source>
</evidence>
<reference evidence="1 2" key="1">
    <citation type="submission" date="2020-04" db="EMBL/GenBank/DDBJ databases">
        <title>Ralstonia insidiosa genome sequencing and assembly.</title>
        <authorList>
            <person name="Martins R.C.R."/>
            <person name="Perdigao-Neto L.V."/>
            <person name="Levin A.S.S."/>
            <person name="Costa S.F."/>
        </authorList>
    </citation>
    <scope>NUCLEOTIDE SEQUENCE [LARGE SCALE GENOMIC DNA]</scope>
    <source>
        <strain evidence="1 2">5047</strain>
    </source>
</reference>
<dbReference type="AlphaFoldDB" id="A0A848P931"/>